<dbReference type="AlphaFoldDB" id="A0AAD1NV94"/>
<evidence type="ECO:0000313" key="1">
    <source>
        <dbReference type="EMBL" id="BCY24504.1"/>
    </source>
</evidence>
<organism evidence="1 2">
    <name type="scientific">Cutibacterium modestum</name>
    <dbReference type="NCBI Taxonomy" id="2559073"/>
    <lineage>
        <taxon>Bacteria</taxon>
        <taxon>Bacillati</taxon>
        <taxon>Actinomycetota</taxon>
        <taxon>Actinomycetes</taxon>
        <taxon>Propionibacteriales</taxon>
        <taxon>Propionibacteriaceae</taxon>
        <taxon>Cutibacterium</taxon>
    </lineage>
</organism>
<name>A0AAD1NV94_9ACTN</name>
<proteinExistence type="predicted"/>
<reference evidence="1" key="1">
    <citation type="submission" date="2021-06" db="EMBL/GenBank/DDBJ databases">
        <title>Genome sequence of Cutibacterium modestum strain KB17-24694.</title>
        <authorList>
            <person name="Dekio I."/>
            <person name="Asahina A."/>
            <person name="Nishida M."/>
        </authorList>
    </citation>
    <scope>NUCLEOTIDE SEQUENCE</scope>
    <source>
        <strain evidence="1">KB17-24694</strain>
    </source>
</reference>
<evidence type="ECO:0000313" key="2">
    <source>
        <dbReference type="Proteomes" id="UP000825072"/>
    </source>
</evidence>
<dbReference type="RefSeq" id="WP_002528862.1">
    <property type="nucleotide sequence ID" value="NZ_AP024747.1"/>
</dbReference>
<dbReference type="GeneID" id="92879843"/>
<sequence>MSPFNKSLMMIYRNTRMVLDALVEACRIIGTPRIIALHGFHPERFDVPGSVTVLPELSESITV</sequence>
<gene>
    <name evidence="1" type="ORF">KB1_04940</name>
</gene>
<protein>
    <submittedName>
        <fullName evidence="1">Uncharacterized protein</fullName>
    </submittedName>
</protein>
<accession>A0AAD1NV94</accession>
<dbReference type="EMBL" id="AP024747">
    <property type="protein sequence ID" value="BCY24504.1"/>
    <property type="molecule type" value="Genomic_DNA"/>
</dbReference>
<dbReference type="Proteomes" id="UP000825072">
    <property type="component" value="Chromosome 1"/>
</dbReference>